<evidence type="ECO:0000313" key="1">
    <source>
        <dbReference type="EMBL" id="MCQ8186541.1"/>
    </source>
</evidence>
<evidence type="ECO:0000313" key="2">
    <source>
        <dbReference type="Proteomes" id="UP001142610"/>
    </source>
</evidence>
<sequence length="126" mass="14505">MRTRRRFGRRHGKARALPDRVPKPAAEDLPWQVYVLADAARKRFSISMARDPIARAYRHRAAVPSTDQPKQRTPYLVFTEPFACRHTALAKMRRMRLWTATELRKAISAVNPGMADLYVDPFGEEA</sequence>
<organism evidence="1 2">
    <name type="scientific">Parvularcula maris</name>
    <dbReference type="NCBI Taxonomy" id="2965077"/>
    <lineage>
        <taxon>Bacteria</taxon>
        <taxon>Pseudomonadati</taxon>
        <taxon>Pseudomonadota</taxon>
        <taxon>Alphaproteobacteria</taxon>
        <taxon>Parvularculales</taxon>
        <taxon>Parvularculaceae</taxon>
        <taxon>Parvularcula</taxon>
    </lineage>
</organism>
<dbReference type="AlphaFoldDB" id="A0A9X2RK38"/>
<keyword evidence="2" id="KW-1185">Reference proteome</keyword>
<accession>A0A9X2RK38</accession>
<dbReference type="EMBL" id="JANIBC010000021">
    <property type="protein sequence ID" value="MCQ8186541.1"/>
    <property type="molecule type" value="Genomic_DNA"/>
</dbReference>
<comment type="caution">
    <text evidence="1">The sequence shown here is derived from an EMBL/GenBank/DDBJ whole genome shotgun (WGS) entry which is preliminary data.</text>
</comment>
<evidence type="ECO:0008006" key="3">
    <source>
        <dbReference type="Google" id="ProtNLM"/>
    </source>
</evidence>
<dbReference type="Proteomes" id="UP001142610">
    <property type="component" value="Unassembled WGS sequence"/>
</dbReference>
<gene>
    <name evidence="1" type="ORF">NOG11_14255</name>
</gene>
<protein>
    <recommendedName>
        <fullName evidence="3">GIY-YIG nuclease family protein</fullName>
    </recommendedName>
</protein>
<name>A0A9X2RK38_9PROT</name>
<reference evidence="1" key="1">
    <citation type="submission" date="2022-07" db="EMBL/GenBank/DDBJ databases">
        <title>Parvularcula maris sp. nov., an algicidal bacterium isolated from seawater.</title>
        <authorList>
            <person name="Li F."/>
        </authorList>
    </citation>
    <scope>NUCLEOTIDE SEQUENCE</scope>
    <source>
        <strain evidence="1">BGMRC 0090</strain>
    </source>
</reference>
<proteinExistence type="predicted"/>
<dbReference type="RefSeq" id="WP_256620472.1">
    <property type="nucleotide sequence ID" value="NZ_JANIBC010000021.1"/>
</dbReference>